<dbReference type="PANTHER" id="PTHR10900:SF77">
    <property type="entry name" value="FI19380P1"/>
    <property type="match status" value="1"/>
</dbReference>
<proteinExistence type="predicted"/>
<dbReference type="Gene3D" id="2.30.180.10">
    <property type="entry name" value="FAS1 domain"/>
    <property type="match status" value="1"/>
</dbReference>
<dbReference type="PROSITE" id="PS51257">
    <property type="entry name" value="PROKAR_LIPOPROTEIN"/>
    <property type="match status" value="1"/>
</dbReference>
<evidence type="ECO:0000259" key="1">
    <source>
        <dbReference type="PROSITE" id="PS50213"/>
    </source>
</evidence>
<dbReference type="InterPro" id="IPR000782">
    <property type="entry name" value="FAS1_domain"/>
</dbReference>
<accession>J9FW13</accession>
<reference evidence="2" key="1">
    <citation type="journal article" date="2012" name="PLoS ONE">
        <title>Gene sets for utilization of primary and secondary nutrition supplies in the distal gut of endangered iberian lynx.</title>
        <authorList>
            <person name="Alcaide M."/>
            <person name="Messina E."/>
            <person name="Richter M."/>
            <person name="Bargiela R."/>
            <person name="Peplies J."/>
            <person name="Huws S.A."/>
            <person name="Newbold C.J."/>
            <person name="Golyshin P.N."/>
            <person name="Simon M.A."/>
            <person name="Lopez G."/>
            <person name="Yakimov M.M."/>
            <person name="Ferrer M."/>
        </authorList>
    </citation>
    <scope>NUCLEOTIDE SEQUENCE</scope>
</reference>
<evidence type="ECO:0000313" key="2">
    <source>
        <dbReference type="EMBL" id="EJW98718.1"/>
    </source>
</evidence>
<feature type="domain" description="FAS1" evidence="1">
    <location>
        <begin position="44"/>
        <end position="203"/>
    </location>
</feature>
<protein>
    <submittedName>
        <fullName evidence="2">Fasciclin domain protein</fullName>
    </submittedName>
</protein>
<gene>
    <name evidence="2" type="ORF">EVA_13178</name>
</gene>
<organism evidence="2">
    <name type="scientific">gut metagenome</name>
    <dbReference type="NCBI Taxonomy" id="749906"/>
    <lineage>
        <taxon>unclassified sequences</taxon>
        <taxon>metagenomes</taxon>
        <taxon>organismal metagenomes</taxon>
    </lineage>
</organism>
<dbReference type="PROSITE" id="PS50213">
    <property type="entry name" value="FAS1"/>
    <property type="match status" value="1"/>
</dbReference>
<dbReference type="InterPro" id="IPR050904">
    <property type="entry name" value="Adhesion/Biosynth-related"/>
</dbReference>
<dbReference type="AlphaFoldDB" id="J9FW13"/>
<dbReference type="PANTHER" id="PTHR10900">
    <property type="entry name" value="PERIOSTIN-RELATED"/>
    <property type="match status" value="1"/>
</dbReference>
<sequence>MNTRKLNMKHWVALFASALLIASPVGITSCKEDISEDAYAVKQKDSMMDYITKNDSLSMIKRIFDEVQLGNSTDASSLSSVLSARGNYTVFAPDNKAITAYLTAKGFNSLNVDSVAEPERKKALVELKKHIALSCVIDNGTTTAYELADLTGFSGTIPITNLSNRFLDIKEVDGEIVINVDSRIKVPNVEVSNGMCHVVDKVIAPSIQNLATLIKAADNMRTMGTLLEVTGWADSFTVEDQGRNGFSNQAY</sequence>
<dbReference type="Pfam" id="PF02469">
    <property type="entry name" value="Fasciclin"/>
    <property type="match status" value="1"/>
</dbReference>
<dbReference type="SUPFAM" id="SSF82153">
    <property type="entry name" value="FAS1 domain"/>
    <property type="match status" value="1"/>
</dbReference>
<dbReference type="InterPro" id="IPR036378">
    <property type="entry name" value="FAS1_dom_sf"/>
</dbReference>
<dbReference type="EMBL" id="AMCI01004137">
    <property type="protein sequence ID" value="EJW98718.1"/>
    <property type="molecule type" value="Genomic_DNA"/>
</dbReference>
<comment type="caution">
    <text evidence="2">The sequence shown here is derived from an EMBL/GenBank/DDBJ whole genome shotgun (WGS) entry which is preliminary data.</text>
</comment>
<name>J9FW13_9ZZZZ</name>